<dbReference type="RefSeq" id="WP_173313531.1">
    <property type="nucleotide sequence ID" value="NZ_BLWC01000001.1"/>
</dbReference>
<reference evidence="6 8" key="1">
    <citation type="submission" date="2020-05" db="EMBL/GenBank/DDBJ databases">
        <title>Whole genome shotgun sequence of Streptomyces fulvorobeus NBRC 15897.</title>
        <authorList>
            <person name="Komaki H."/>
            <person name="Tamura T."/>
        </authorList>
    </citation>
    <scope>NUCLEOTIDE SEQUENCE [LARGE SCALE GENOMIC DNA]</scope>
    <source>
        <strain evidence="6 8">NBRC 15897</strain>
    </source>
</reference>
<comment type="similarity">
    <text evidence="1">Belongs to the LytR/CpsA/Psr (LCP) family.</text>
</comment>
<evidence type="ECO:0000256" key="2">
    <source>
        <dbReference type="SAM" id="MobiDB-lite"/>
    </source>
</evidence>
<dbReference type="AlphaFoldDB" id="A0A7J0C565"/>
<dbReference type="Pfam" id="PF03816">
    <property type="entry name" value="LytR_cpsA_psr"/>
    <property type="match status" value="1"/>
</dbReference>
<feature type="transmembrane region" description="Helical" evidence="3">
    <location>
        <begin position="77"/>
        <end position="100"/>
    </location>
</feature>
<feature type="domain" description="Cell envelope-related transcriptional attenuator" evidence="4">
    <location>
        <begin position="163"/>
        <end position="323"/>
    </location>
</feature>
<dbReference type="NCBIfam" id="TIGR00350">
    <property type="entry name" value="lytR_cpsA_psr"/>
    <property type="match status" value="1"/>
</dbReference>
<evidence type="ECO:0000313" key="9">
    <source>
        <dbReference type="Proteomes" id="UP000530403"/>
    </source>
</evidence>
<dbReference type="Proteomes" id="UP000530403">
    <property type="component" value="Unassembled WGS sequence"/>
</dbReference>
<dbReference type="PANTHER" id="PTHR33392">
    <property type="entry name" value="POLYISOPRENYL-TEICHOIC ACID--PEPTIDOGLYCAN TEICHOIC ACID TRANSFERASE TAGU"/>
    <property type="match status" value="1"/>
</dbReference>
<keyword evidence="3" id="KW-0812">Transmembrane</keyword>
<reference evidence="7 9" key="2">
    <citation type="submission" date="2020-07" db="EMBL/GenBank/DDBJ databases">
        <title>Sequencing the genomes of 1000 actinobacteria strains.</title>
        <authorList>
            <person name="Klenk H.-P."/>
        </authorList>
    </citation>
    <scope>NUCLEOTIDE SEQUENCE [LARGE SCALE GENOMIC DNA]</scope>
    <source>
        <strain evidence="7 9">DSM 41455</strain>
    </source>
</reference>
<dbReference type="InterPro" id="IPR050922">
    <property type="entry name" value="LytR/CpsA/Psr_CW_biosynth"/>
</dbReference>
<evidence type="ECO:0000259" key="4">
    <source>
        <dbReference type="Pfam" id="PF03816"/>
    </source>
</evidence>
<feature type="region of interest" description="Disordered" evidence="2">
    <location>
        <begin position="410"/>
        <end position="439"/>
    </location>
</feature>
<evidence type="ECO:0000256" key="1">
    <source>
        <dbReference type="ARBA" id="ARBA00006068"/>
    </source>
</evidence>
<proteinExistence type="inferred from homology"/>
<accession>A0A7J0C565</accession>
<evidence type="ECO:0000313" key="8">
    <source>
        <dbReference type="Proteomes" id="UP000498980"/>
    </source>
</evidence>
<keyword evidence="3" id="KW-0472">Membrane</keyword>
<comment type="caution">
    <text evidence="6">The sequence shown here is derived from an EMBL/GenBank/DDBJ whole genome shotgun (WGS) entry which is preliminary data.</text>
</comment>
<dbReference type="EMBL" id="BLWC01000001">
    <property type="protein sequence ID" value="GFM97518.1"/>
    <property type="molecule type" value="Genomic_DNA"/>
</dbReference>
<gene>
    <name evidence="7" type="ORF">HEB29_002193</name>
    <name evidence="6" type="ORF">Sfulv_23290</name>
</gene>
<dbReference type="EMBL" id="JACCCF010000001">
    <property type="protein sequence ID" value="NYE41182.1"/>
    <property type="molecule type" value="Genomic_DNA"/>
</dbReference>
<evidence type="ECO:0000313" key="7">
    <source>
        <dbReference type="EMBL" id="NYE41182.1"/>
    </source>
</evidence>
<dbReference type="InterPro" id="IPR027381">
    <property type="entry name" value="LytR/CpsA/Psr_C"/>
</dbReference>
<dbReference type="Pfam" id="PF13399">
    <property type="entry name" value="LytR_C"/>
    <property type="match status" value="1"/>
</dbReference>
<keyword evidence="3" id="KW-1133">Transmembrane helix</keyword>
<protein>
    <submittedName>
        <fullName evidence="7">LCP family protein required for cell wall assembly</fullName>
    </submittedName>
    <submittedName>
        <fullName evidence="6">Transcriptional regulator</fullName>
    </submittedName>
</protein>
<evidence type="ECO:0000313" key="6">
    <source>
        <dbReference type="EMBL" id="GFM97518.1"/>
    </source>
</evidence>
<evidence type="ECO:0000256" key="3">
    <source>
        <dbReference type="SAM" id="Phobius"/>
    </source>
</evidence>
<feature type="region of interest" description="Disordered" evidence="2">
    <location>
        <begin position="1"/>
        <end position="73"/>
    </location>
</feature>
<dbReference type="Gene3D" id="3.40.630.190">
    <property type="entry name" value="LCP protein"/>
    <property type="match status" value="1"/>
</dbReference>
<feature type="compositionally biased region" description="Basic and acidic residues" evidence="2">
    <location>
        <begin position="410"/>
        <end position="419"/>
    </location>
</feature>
<keyword evidence="8" id="KW-1185">Reference proteome</keyword>
<dbReference type="Proteomes" id="UP000498980">
    <property type="component" value="Unassembled WGS sequence"/>
</dbReference>
<sequence>MGRSGTPGEGTRSRVRHGRQPVRDDGHRREAGGARGGGRRRGGPGDGRPPGPPESGRRRGVPARGSGRSPRRGKRRILRWVASVLSLLILATAGVGYFYYEHLNSQLRKGERSAGNSAARKTEPNAAGQTPLNILMIGSDSRNSAANLELGGSKKSVGAKPLADVQMLLHVSADRKNASVISIPRDTRVDIPACVDPESGEEAPATNTLINETLGRGGPGCTLDTWEKLTGVYIDHWMMVDFAGVVSMADAIGGATVCVKHDVYDVPKPRVPGGSGLRLKAGKNRIQGEQALQWLRTRHAFESDFGRSKAQHMYMNAVIRELKSQNAFTDTGRLMNLAETATESIQVSEEIGTVKKLYDLAMQLKNVPLDRLNMLTMPRVPDPMDGNRVLPKPGAAEKLWSLLRDDRPLDAKGRDAEVQKRKKEQARLEAANAPEPTAAGSLDVTVVNGTGADGAAATEGRASTIAGLLQRDGFTKATAAGEAAPALTTQVTYPRSAGVQGKVDALSLTKALGLPDSAVKVSSEADTLTLTVGSDWRTGDVYPKALDDGKNPLEGTEAENAADESACMDVYWPYRTP</sequence>
<name>A0A7J0C565_9ACTN</name>
<organism evidence="6 8">
    <name type="scientific">Streptomyces fulvorobeus</name>
    <dbReference type="NCBI Taxonomy" id="284028"/>
    <lineage>
        <taxon>Bacteria</taxon>
        <taxon>Bacillati</taxon>
        <taxon>Actinomycetota</taxon>
        <taxon>Actinomycetes</taxon>
        <taxon>Kitasatosporales</taxon>
        <taxon>Streptomycetaceae</taxon>
        <taxon>Streptomyces</taxon>
    </lineage>
</organism>
<evidence type="ECO:0000259" key="5">
    <source>
        <dbReference type="Pfam" id="PF13399"/>
    </source>
</evidence>
<feature type="compositionally biased region" description="Basic and acidic residues" evidence="2">
    <location>
        <begin position="21"/>
        <end position="32"/>
    </location>
</feature>
<dbReference type="InterPro" id="IPR004474">
    <property type="entry name" value="LytR_CpsA_psr"/>
</dbReference>
<dbReference type="PANTHER" id="PTHR33392:SF6">
    <property type="entry name" value="POLYISOPRENYL-TEICHOIC ACID--PEPTIDOGLYCAN TEICHOIC ACID TRANSFERASE TAGU"/>
    <property type="match status" value="1"/>
</dbReference>
<feature type="domain" description="LytR/CpsA/Psr regulator C-terminal" evidence="5">
    <location>
        <begin position="442"/>
        <end position="536"/>
    </location>
</feature>